<evidence type="ECO:0000313" key="2">
    <source>
        <dbReference type="Proteomes" id="UP000266906"/>
    </source>
</evidence>
<dbReference type="Proteomes" id="UP000266906">
    <property type="component" value="Unassembled WGS sequence"/>
</dbReference>
<evidence type="ECO:0000313" key="1">
    <source>
        <dbReference type="EMBL" id="RPE34917.1"/>
    </source>
</evidence>
<sequence>MALDIDSILDRIVSHALGSGFFEQVNGHEPENAPGAGLTAAVWVDHVQPALSSSGLNSSSALLVFNVRLFTRMRQEPQDGIDPTLMKALDVLFTAYAGDFELGGDARMVDLRGAEGAPLSARAGYLNQDQQLFRVFTITLPVIINDAWDEVA</sequence>
<comment type="caution">
    <text evidence="1">The sequence shown here is derived from an EMBL/GenBank/DDBJ whole genome shotgun (WGS) entry which is preliminary data.</text>
</comment>
<dbReference type="AlphaFoldDB" id="A0A3N4S2R0"/>
<reference evidence="1 2" key="1">
    <citation type="submission" date="2018-11" db="EMBL/GenBank/DDBJ databases">
        <title>Sequencing the genomes of 1000 actinobacteria strains.</title>
        <authorList>
            <person name="Klenk H.-P."/>
        </authorList>
    </citation>
    <scope>NUCLEOTIDE SEQUENCE [LARGE SCALE GENOMIC DNA]</scope>
    <source>
        <strain evidence="1 2">DSM 44781</strain>
    </source>
</reference>
<protein>
    <recommendedName>
        <fullName evidence="3">Gp37 protein</fullName>
    </recommendedName>
</protein>
<keyword evidence="2" id="KW-1185">Reference proteome</keyword>
<organism evidence="1 2">
    <name type="scientific">Kitasatospora cineracea</name>
    <dbReference type="NCBI Taxonomy" id="88074"/>
    <lineage>
        <taxon>Bacteria</taxon>
        <taxon>Bacillati</taxon>
        <taxon>Actinomycetota</taxon>
        <taxon>Actinomycetes</taxon>
        <taxon>Kitasatosporales</taxon>
        <taxon>Streptomycetaceae</taxon>
        <taxon>Kitasatospora</taxon>
    </lineage>
</organism>
<proteinExistence type="predicted"/>
<accession>A0A3N4S2R0</accession>
<evidence type="ECO:0008006" key="3">
    <source>
        <dbReference type="Google" id="ProtNLM"/>
    </source>
</evidence>
<name>A0A3N4S2R0_9ACTN</name>
<dbReference type="RefSeq" id="WP_123818551.1">
    <property type="nucleotide sequence ID" value="NZ_RKQG01000001.1"/>
</dbReference>
<dbReference type="EMBL" id="RKQG01000001">
    <property type="protein sequence ID" value="RPE34917.1"/>
    <property type="molecule type" value="Genomic_DNA"/>
</dbReference>
<gene>
    <name evidence="1" type="ORF">EDD38_3259</name>
</gene>